<organism evidence="2">
    <name type="scientific">Ixodes ricinus</name>
    <name type="common">Common tick</name>
    <name type="synonym">Acarus ricinus</name>
    <dbReference type="NCBI Taxonomy" id="34613"/>
    <lineage>
        <taxon>Eukaryota</taxon>
        <taxon>Metazoa</taxon>
        <taxon>Ecdysozoa</taxon>
        <taxon>Arthropoda</taxon>
        <taxon>Chelicerata</taxon>
        <taxon>Arachnida</taxon>
        <taxon>Acari</taxon>
        <taxon>Parasitiformes</taxon>
        <taxon>Ixodida</taxon>
        <taxon>Ixodoidea</taxon>
        <taxon>Ixodidae</taxon>
        <taxon>Ixodinae</taxon>
        <taxon>Ixodes</taxon>
    </lineage>
</organism>
<protein>
    <submittedName>
        <fullName evidence="2">Putative zinc finger protein</fullName>
    </submittedName>
</protein>
<feature type="transmembrane region" description="Helical" evidence="1">
    <location>
        <begin position="12"/>
        <end position="40"/>
    </location>
</feature>
<accession>A0A0K8R2J7</accession>
<feature type="transmembrane region" description="Helical" evidence="1">
    <location>
        <begin position="120"/>
        <end position="137"/>
    </location>
</feature>
<sequence length="215" mass="23132">SKGFGTVLALKWLFTCVCLIMALQSGILGEGFGTVLALKWLLTSVCSNMLSQIGTLSKGLWAQLALIWLFTSVHMIMALQMGISSKGLGALLALKWLDTSVCSIMTGQNRIISKLLGAKLALKWLFTVVLLSVAKHLGLKARLGRMLALVLFITMGSQVANNSTLISGDMGAGTASKPDVLSDFQWVAGVPQQCGSITIRTTLCCYLRLFPFFLL</sequence>
<dbReference type="PANTHER" id="PTHR33426:SF30">
    <property type="match status" value="1"/>
</dbReference>
<proteinExistence type="evidence at transcript level"/>
<keyword evidence="1" id="KW-0812">Transmembrane</keyword>
<keyword evidence="1" id="KW-0472">Membrane</keyword>
<dbReference type="PANTHER" id="PTHR33426">
    <property type="entry name" value="C2H2-TYPE DOMAIN-CONTAINING PROTEIN"/>
    <property type="match status" value="1"/>
</dbReference>
<dbReference type="EMBL" id="GADI01008583">
    <property type="protein sequence ID" value="JAA65225.1"/>
    <property type="molecule type" value="mRNA"/>
</dbReference>
<keyword evidence="1" id="KW-1133">Transmembrane helix</keyword>
<reference evidence="2" key="1">
    <citation type="submission" date="2012-12" db="EMBL/GenBank/DDBJ databases">
        <title>Identification and characterization of a phenylalanine ammonia-lyase gene family in Isatis indigotica Fort.</title>
        <authorList>
            <person name="Liu Q."/>
            <person name="Chen J."/>
            <person name="Zhou X."/>
            <person name="Di P."/>
            <person name="Xiao Y."/>
            <person name="Xuan H."/>
            <person name="Zhang L."/>
            <person name="Chen W."/>
        </authorList>
    </citation>
    <scope>NUCLEOTIDE SEQUENCE</scope>
    <source>
        <tissue evidence="2">Salivary gland</tissue>
    </source>
</reference>
<feature type="non-terminal residue" evidence="2">
    <location>
        <position position="215"/>
    </location>
</feature>
<name>A0A0K8R2J7_IXORI</name>
<evidence type="ECO:0000256" key="1">
    <source>
        <dbReference type="SAM" id="Phobius"/>
    </source>
</evidence>
<evidence type="ECO:0000313" key="2">
    <source>
        <dbReference type="EMBL" id="JAA65225.1"/>
    </source>
</evidence>
<feature type="transmembrane region" description="Helical" evidence="1">
    <location>
        <begin position="60"/>
        <end position="79"/>
    </location>
</feature>
<dbReference type="AlphaFoldDB" id="A0A0K8R2J7"/>
<feature type="non-terminal residue" evidence="2">
    <location>
        <position position="1"/>
    </location>
</feature>